<organism evidence="6 7">
    <name type="scientific">Micromonospora qiuiae</name>
    <dbReference type="NCBI Taxonomy" id="502268"/>
    <lineage>
        <taxon>Bacteria</taxon>
        <taxon>Bacillati</taxon>
        <taxon>Actinomycetota</taxon>
        <taxon>Actinomycetes</taxon>
        <taxon>Micromonosporales</taxon>
        <taxon>Micromonosporaceae</taxon>
        <taxon>Micromonospora</taxon>
    </lineage>
</organism>
<gene>
    <name evidence="6" type="ORF">Vqi01_55870</name>
</gene>
<dbReference type="PANTHER" id="PTHR42723">
    <property type="entry name" value="CHLOROPHYLL SYNTHASE"/>
    <property type="match status" value="1"/>
</dbReference>
<dbReference type="Pfam" id="PF01040">
    <property type="entry name" value="UbiA"/>
    <property type="match status" value="1"/>
</dbReference>
<evidence type="ECO:0000313" key="6">
    <source>
        <dbReference type="EMBL" id="GIJ30425.1"/>
    </source>
</evidence>
<dbReference type="EMBL" id="BOPC01000111">
    <property type="protein sequence ID" value="GIJ30425.1"/>
    <property type="molecule type" value="Genomic_DNA"/>
</dbReference>
<evidence type="ECO:0000256" key="2">
    <source>
        <dbReference type="ARBA" id="ARBA00022692"/>
    </source>
</evidence>
<feature type="transmembrane region" description="Helical" evidence="5">
    <location>
        <begin position="134"/>
        <end position="153"/>
    </location>
</feature>
<keyword evidence="4 5" id="KW-0472">Membrane</keyword>
<keyword evidence="7" id="KW-1185">Reference proteome</keyword>
<comment type="subcellular location">
    <subcellularLocation>
        <location evidence="1">Membrane</location>
        <topology evidence="1">Multi-pass membrane protein</topology>
    </subcellularLocation>
</comment>
<comment type="caution">
    <text evidence="6">The sequence shown here is derived from an EMBL/GenBank/DDBJ whole genome shotgun (WGS) entry which is preliminary data.</text>
</comment>
<proteinExistence type="predicted"/>
<name>A0ABQ4JJ97_9ACTN</name>
<protein>
    <recommendedName>
        <fullName evidence="8">Homogenitisate phytyltransferase</fullName>
    </recommendedName>
</protein>
<evidence type="ECO:0008006" key="8">
    <source>
        <dbReference type="Google" id="ProtNLM"/>
    </source>
</evidence>
<dbReference type="InterPro" id="IPR050475">
    <property type="entry name" value="Prenyltransferase_related"/>
</dbReference>
<evidence type="ECO:0000256" key="3">
    <source>
        <dbReference type="ARBA" id="ARBA00022989"/>
    </source>
</evidence>
<evidence type="ECO:0000256" key="5">
    <source>
        <dbReference type="SAM" id="Phobius"/>
    </source>
</evidence>
<evidence type="ECO:0000256" key="1">
    <source>
        <dbReference type="ARBA" id="ARBA00004141"/>
    </source>
</evidence>
<dbReference type="InterPro" id="IPR044878">
    <property type="entry name" value="UbiA_sf"/>
</dbReference>
<evidence type="ECO:0000313" key="7">
    <source>
        <dbReference type="Proteomes" id="UP000653076"/>
    </source>
</evidence>
<dbReference type="Gene3D" id="1.10.357.140">
    <property type="entry name" value="UbiA prenyltransferase"/>
    <property type="match status" value="1"/>
</dbReference>
<dbReference type="Proteomes" id="UP000653076">
    <property type="component" value="Unassembled WGS sequence"/>
</dbReference>
<dbReference type="PANTHER" id="PTHR42723:SF1">
    <property type="entry name" value="CHLOROPHYLL SYNTHASE, CHLOROPLASTIC"/>
    <property type="match status" value="1"/>
</dbReference>
<reference evidence="6 7" key="1">
    <citation type="submission" date="2021-01" db="EMBL/GenBank/DDBJ databases">
        <title>Whole genome shotgun sequence of Verrucosispora qiuiae NBRC 106684.</title>
        <authorList>
            <person name="Komaki H."/>
            <person name="Tamura T."/>
        </authorList>
    </citation>
    <scope>NUCLEOTIDE SEQUENCE [LARGE SCALE GENOMIC DNA]</scope>
    <source>
        <strain evidence="6 7">NBRC 106684</strain>
    </source>
</reference>
<keyword evidence="2 5" id="KW-0812">Transmembrane</keyword>
<dbReference type="InterPro" id="IPR000537">
    <property type="entry name" value="UbiA_prenyltransferase"/>
</dbReference>
<feature type="transmembrane region" description="Helical" evidence="5">
    <location>
        <begin position="48"/>
        <end position="68"/>
    </location>
</feature>
<feature type="transmembrane region" description="Helical" evidence="5">
    <location>
        <begin position="210"/>
        <end position="234"/>
    </location>
</feature>
<sequence>MDTAGHTVIMGLLESRPLVQVMFLSRFLAGAALTGCAGAHLVSVATGAVAWFAAAVAVYVVNGIMDVAEDRGNGSRRPIASGRLPRASAAIFTGCAAALALAIGATAGIAVDALFFLGLGYLYSGPPRPAKRSGVATCLVIAALGLATFWAGMRAAQGNSAAAVVFGLVMSGWMGLVGALAKDITDVPGDALAGRHTFAVRYGIVPVARYTAGLAVAVAVAGVTMAALAAPVLLPSMLVLTVGACRLAGDCRSVAGETPRNPYRSFMASQYATITTLGITLLVHNAI</sequence>
<evidence type="ECO:0000256" key="4">
    <source>
        <dbReference type="ARBA" id="ARBA00023136"/>
    </source>
</evidence>
<feature type="transmembrane region" description="Helical" evidence="5">
    <location>
        <begin position="160"/>
        <end position="181"/>
    </location>
</feature>
<accession>A0ABQ4JJ97</accession>
<keyword evidence="3 5" id="KW-1133">Transmembrane helix</keyword>
<feature type="transmembrane region" description="Helical" evidence="5">
    <location>
        <begin position="89"/>
        <end position="122"/>
    </location>
</feature>